<keyword evidence="4" id="KW-1185">Reference proteome</keyword>
<evidence type="ECO:0000259" key="2">
    <source>
        <dbReference type="Pfam" id="PF06713"/>
    </source>
</evidence>
<dbReference type="Proteomes" id="UP001293718">
    <property type="component" value="Unassembled WGS sequence"/>
</dbReference>
<protein>
    <submittedName>
        <fullName evidence="3">PH domain-containing protein</fullName>
    </submittedName>
</protein>
<accession>A0ABU5IFL0</accession>
<keyword evidence="1" id="KW-1133">Transmembrane helix</keyword>
<keyword evidence="1" id="KW-0472">Membrane</keyword>
<reference evidence="3 4" key="1">
    <citation type="submission" date="2023-11" db="EMBL/GenBank/DDBJ databases">
        <title>Draft genome of Azohydromonas lata strain H1 (DSM1123), a polyhydroxyalkanoate producer.</title>
        <authorList>
            <person name="Traversa D."/>
            <person name="D'Addabbo P."/>
            <person name="Pazzani C."/>
            <person name="Manzari C."/>
            <person name="Chiara M."/>
            <person name="Scrascia M."/>
        </authorList>
    </citation>
    <scope>NUCLEOTIDE SEQUENCE [LARGE SCALE GENOMIC DNA]</scope>
    <source>
        <strain evidence="3 4">H1</strain>
    </source>
</reference>
<sequence>MAAERFGDVSSDAQPVTYSTRVDIWLAAALLLAFGAVIYEATVDGIPAAWGIGLLMAVALRVMVLPCRYILMPDHLLVCSGMRRWEIPYQEIKSIMLSLNPASAPALSLRRVEIRYGRELMLVSPRSRTEFMAALYSRMKRSSFTRPG</sequence>
<evidence type="ECO:0000313" key="3">
    <source>
        <dbReference type="EMBL" id="MDZ5457917.1"/>
    </source>
</evidence>
<organism evidence="3 4">
    <name type="scientific">Azohydromonas lata</name>
    <dbReference type="NCBI Taxonomy" id="45677"/>
    <lineage>
        <taxon>Bacteria</taxon>
        <taxon>Pseudomonadati</taxon>
        <taxon>Pseudomonadota</taxon>
        <taxon>Betaproteobacteria</taxon>
        <taxon>Burkholderiales</taxon>
        <taxon>Sphaerotilaceae</taxon>
        <taxon>Azohydromonas</taxon>
    </lineage>
</organism>
<feature type="transmembrane region" description="Helical" evidence="1">
    <location>
        <begin position="48"/>
        <end position="71"/>
    </location>
</feature>
<dbReference type="EMBL" id="JAXOJX010000023">
    <property type="protein sequence ID" value="MDZ5457917.1"/>
    <property type="molecule type" value="Genomic_DNA"/>
</dbReference>
<name>A0ABU5IFL0_9BURK</name>
<gene>
    <name evidence="3" type="ORF">SM757_15165</name>
</gene>
<dbReference type="RefSeq" id="WP_066336796.1">
    <property type="nucleotide sequence ID" value="NZ_JAXOJX010000023.1"/>
</dbReference>
<evidence type="ECO:0000256" key="1">
    <source>
        <dbReference type="SAM" id="Phobius"/>
    </source>
</evidence>
<comment type="caution">
    <text evidence="3">The sequence shown here is derived from an EMBL/GenBank/DDBJ whole genome shotgun (WGS) entry which is preliminary data.</text>
</comment>
<evidence type="ECO:0000313" key="4">
    <source>
        <dbReference type="Proteomes" id="UP001293718"/>
    </source>
</evidence>
<dbReference type="InterPro" id="IPR009589">
    <property type="entry name" value="PH_YyaB-like"/>
</dbReference>
<proteinExistence type="predicted"/>
<dbReference type="Pfam" id="PF06713">
    <property type="entry name" value="bPH_4"/>
    <property type="match status" value="1"/>
</dbReference>
<feature type="domain" description="Uncharacterized protein YyaB-like PH" evidence="2">
    <location>
        <begin position="67"/>
        <end position="138"/>
    </location>
</feature>
<keyword evidence="1" id="KW-0812">Transmembrane</keyword>
<feature type="transmembrane region" description="Helical" evidence="1">
    <location>
        <begin position="24"/>
        <end position="42"/>
    </location>
</feature>